<dbReference type="Proteomes" id="UP000642993">
    <property type="component" value="Unassembled WGS sequence"/>
</dbReference>
<name>A0A927J9J1_9ACTN</name>
<dbReference type="InterPro" id="IPR045730">
    <property type="entry name" value="DUF6084"/>
</dbReference>
<evidence type="ECO:0000313" key="1">
    <source>
        <dbReference type="EMBL" id="MBD8505079.1"/>
    </source>
</evidence>
<protein>
    <submittedName>
        <fullName evidence="1">Uncharacterized protein</fullName>
    </submittedName>
</protein>
<accession>A0A927J9J1</accession>
<dbReference type="AlphaFoldDB" id="A0A927J9J1"/>
<organism evidence="1 2">
    <name type="scientific">Lolliginicoccus lacisalsi</name>
    <dbReference type="NCBI Taxonomy" id="2742202"/>
    <lineage>
        <taxon>Bacteria</taxon>
        <taxon>Bacillati</taxon>
        <taxon>Actinomycetota</taxon>
        <taxon>Actinomycetes</taxon>
        <taxon>Mycobacteriales</taxon>
        <taxon>Hoyosellaceae</taxon>
        <taxon>Lolliginicoccus</taxon>
    </lineage>
</organism>
<reference evidence="1" key="1">
    <citation type="submission" date="2020-09" db="EMBL/GenBank/DDBJ databases">
        <title>Hoyosella lacisalsi sp. nov., a halotolerant actinobacterium isolated from soil of Lake Gudzhirganskoe.</title>
        <authorList>
            <person name="Yang Q."/>
            <person name="Guo P.Y."/>
            <person name="Liu S.W."/>
            <person name="Li F.N."/>
            <person name="Sun C.H."/>
        </authorList>
    </citation>
    <scope>NUCLEOTIDE SEQUENCE</scope>
    <source>
        <strain evidence="1">G463</strain>
    </source>
</reference>
<comment type="caution">
    <text evidence="1">The sequence shown here is derived from an EMBL/GenBank/DDBJ whole genome shotgun (WGS) entry which is preliminary data.</text>
</comment>
<sequence length="221" mass="24495">MTELAFDVIEVAPEKYAATPNLLAGLRITESTGAQVHAMVLNCQIRIEPQRRPYSDDEAAGLRDMFGPRDQWSSSVRPFPWLHTATTVPGFVGTYDAALPVPCTYDFEVTASKYLHALDQAAGEQHAAVPLVFLFSGTIFTRSGDGIHVQRIPWHCEASHDMPLQVWHDLIAQHYPDSGWLRLETSTMNQLLRYKAAKGLTSLDAAVTLLLLHDREAGEAP</sequence>
<gene>
    <name evidence="1" type="ORF">HT102_01065</name>
</gene>
<evidence type="ECO:0000313" key="2">
    <source>
        <dbReference type="Proteomes" id="UP000642993"/>
    </source>
</evidence>
<dbReference type="Pfam" id="PF19562">
    <property type="entry name" value="DUF6084"/>
    <property type="match status" value="1"/>
</dbReference>
<dbReference type="RefSeq" id="WP_192037558.1">
    <property type="nucleotide sequence ID" value="NZ_JACYWE010000001.1"/>
</dbReference>
<dbReference type="EMBL" id="JACYWE010000001">
    <property type="protein sequence ID" value="MBD8505079.1"/>
    <property type="molecule type" value="Genomic_DNA"/>
</dbReference>
<proteinExistence type="predicted"/>
<keyword evidence="2" id="KW-1185">Reference proteome</keyword>